<organism evidence="1 2">
    <name type="scientific">Holotrichia oblita</name>
    <name type="common">Chafer beetle</name>
    <dbReference type="NCBI Taxonomy" id="644536"/>
    <lineage>
        <taxon>Eukaryota</taxon>
        <taxon>Metazoa</taxon>
        <taxon>Ecdysozoa</taxon>
        <taxon>Arthropoda</taxon>
        <taxon>Hexapoda</taxon>
        <taxon>Insecta</taxon>
        <taxon>Pterygota</taxon>
        <taxon>Neoptera</taxon>
        <taxon>Endopterygota</taxon>
        <taxon>Coleoptera</taxon>
        <taxon>Polyphaga</taxon>
        <taxon>Scarabaeiformia</taxon>
        <taxon>Scarabaeidae</taxon>
        <taxon>Melolonthinae</taxon>
        <taxon>Holotrichia</taxon>
    </lineage>
</organism>
<sequence length="643" mass="71974">MATAINSFSEHIEDYEVHNLLGKGGFASVYRAKCLKTGAEVAIKMIDKKLMQAAGMVSRVRQEVSIHYRLKHPSILELYTFFEDQNYVYLVLELCHNGELQQYLRKHTEYASDVTTSTTQDSGIHTMSSKRDNSALNDGTQSSNQCSDHFFNRKCNSDCTPAALQYQRSAHSSRSVDRLANRLQQAPLLHMEASEPISVFSHHGSNSGLYTGKIFQEEVPLVHSHCSQNCCQPTDPGGGIILQRGNECRAGSQCLQSQCCAVQTSHCSHGNCVRNDTDGRYINDNISSHKTENIRQSSNNLQQLCALRLLPTRHQTKNAILSILEGGEVCVEFIKKKGQFKREMVCEVCRISPDGERIILYEPEGGKGVLPGPSPPDLPPQGTDQIFSFGNLPEKHWKKYMYAFKFIELVRAKTPKITYYSDKAKCMLMENLVDFEACFYDGGKVTQSKSEGITIIDTSGSRLNFKDESGCLELPGSLNLLWNYSQEFRNQCLLLERTIAALPGPQNFPIIVGRRPQSFTLSTPDKENRSRNPLPSFSASASSCNTPIALNSASTKERKINVPGVGTAIQLPTGEVRVRFTDGSQLWVDGKHHVQYQYTNGKMISYSDTDNIPRPIMEKLQLMPKVLKHLMPNPVLSKVRCLR</sequence>
<dbReference type="EMBL" id="CM043020">
    <property type="protein sequence ID" value="KAI4459154.1"/>
    <property type="molecule type" value="Genomic_DNA"/>
</dbReference>
<accession>A0ACB9SX81</accession>
<reference evidence="1" key="1">
    <citation type="submission" date="2022-04" db="EMBL/GenBank/DDBJ databases">
        <title>Chromosome-scale genome assembly of Holotrichia oblita Faldermann.</title>
        <authorList>
            <person name="Rongchong L."/>
        </authorList>
    </citation>
    <scope>NUCLEOTIDE SEQUENCE</scope>
    <source>
        <strain evidence="1">81SQS9</strain>
    </source>
</reference>
<gene>
    <name evidence="1" type="ORF">MML48_6g00001716</name>
</gene>
<protein>
    <submittedName>
        <fullName evidence="1">Serine/threonine-protein kinase plk</fullName>
    </submittedName>
</protein>
<keyword evidence="2" id="KW-1185">Reference proteome</keyword>
<comment type="caution">
    <text evidence="1">The sequence shown here is derived from an EMBL/GenBank/DDBJ whole genome shotgun (WGS) entry which is preliminary data.</text>
</comment>
<dbReference type="Proteomes" id="UP001056778">
    <property type="component" value="Chromosome 6"/>
</dbReference>
<evidence type="ECO:0000313" key="2">
    <source>
        <dbReference type="Proteomes" id="UP001056778"/>
    </source>
</evidence>
<evidence type="ECO:0000313" key="1">
    <source>
        <dbReference type="EMBL" id="KAI4459154.1"/>
    </source>
</evidence>
<keyword evidence="1" id="KW-0418">Kinase</keyword>
<keyword evidence="1" id="KW-0808">Transferase</keyword>
<proteinExistence type="predicted"/>
<name>A0ACB9SX81_HOLOL</name>